<protein>
    <recommendedName>
        <fullName evidence="10">IAA-alanine resistance protein 1</fullName>
    </recommendedName>
</protein>
<feature type="transmembrane region" description="Helical" evidence="6">
    <location>
        <begin position="409"/>
        <end position="428"/>
    </location>
</feature>
<gene>
    <name evidence="8" type="primary">LOC112289773</name>
    <name evidence="7" type="ORF">PHYPA_016707</name>
</gene>
<feature type="compositionally biased region" description="Acidic residues" evidence="5">
    <location>
        <begin position="148"/>
        <end position="160"/>
    </location>
</feature>
<proteinExistence type="predicted"/>
<feature type="transmembrane region" description="Helical" evidence="6">
    <location>
        <begin position="375"/>
        <end position="397"/>
    </location>
</feature>
<feature type="compositionally biased region" description="Basic and acidic residues" evidence="5">
    <location>
        <begin position="250"/>
        <end position="288"/>
    </location>
</feature>
<dbReference type="AlphaFoldDB" id="A0A2K1JS15"/>
<dbReference type="RefSeq" id="XP_024391106.1">
    <property type="nucleotide sequence ID" value="XM_024535338.2"/>
</dbReference>
<name>A0A2K1JS15_PHYPA</name>
<dbReference type="GO" id="GO:0071577">
    <property type="term" value="P:zinc ion transmembrane transport"/>
    <property type="evidence" value="ECO:0000318"/>
    <property type="project" value="GO_Central"/>
</dbReference>
<feature type="transmembrane region" description="Helical" evidence="6">
    <location>
        <begin position="721"/>
        <end position="740"/>
    </location>
</feature>
<evidence type="ECO:0000256" key="5">
    <source>
        <dbReference type="SAM" id="MobiDB-lite"/>
    </source>
</evidence>
<evidence type="ECO:0000256" key="2">
    <source>
        <dbReference type="ARBA" id="ARBA00022692"/>
    </source>
</evidence>
<dbReference type="PANTHER" id="PTHR16950:SF16">
    <property type="entry name" value="ZINC TRANSPORTER ZIP13"/>
    <property type="match status" value="1"/>
</dbReference>
<evidence type="ECO:0000313" key="7">
    <source>
        <dbReference type="EMBL" id="PNR44323.1"/>
    </source>
</evidence>
<evidence type="ECO:0000256" key="6">
    <source>
        <dbReference type="SAM" id="Phobius"/>
    </source>
</evidence>
<dbReference type="PANTHER" id="PTHR16950">
    <property type="entry name" value="ZINC TRANSPORTER SLC39A7 HISTIDINE-RICH MEMBRANE PROTEIN KE4"/>
    <property type="match status" value="1"/>
</dbReference>
<keyword evidence="2 6" id="KW-0812">Transmembrane</keyword>
<dbReference type="OrthoDB" id="200954at2759"/>
<keyword evidence="3 6" id="KW-1133">Transmembrane helix</keyword>
<dbReference type="Pfam" id="PF02535">
    <property type="entry name" value="Zip"/>
    <property type="match status" value="1"/>
</dbReference>
<feature type="compositionally biased region" description="Basic and acidic residues" evidence="5">
    <location>
        <begin position="544"/>
        <end position="559"/>
    </location>
</feature>
<evidence type="ECO:0000256" key="4">
    <source>
        <dbReference type="ARBA" id="ARBA00023136"/>
    </source>
</evidence>
<dbReference type="KEGG" id="ppp:112289773"/>
<accession>A0A2K1JS15</accession>
<dbReference type="OMA" id="IAIFMHE"/>
<dbReference type="GO" id="GO:0016020">
    <property type="term" value="C:membrane"/>
    <property type="evidence" value="ECO:0007669"/>
    <property type="project" value="UniProtKB-SubCell"/>
</dbReference>
<dbReference type="EMBL" id="ABEU02000012">
    <property type="protein sequence ID" value="PNR44323.1"/>
    <property type="molecule type" value="Genomic_DNA"/>
</dbReference>
<dbReference type="FunCoup" id="A0A2K1JS15">
    <property type="interactions" value="3008"/>
</dbReference>
<dbReference type="Gramene" id="Pp3c12_24640V3.2">
    <property type="protein sequence ID" value="Pp3c12_24640V3.2"/>
    <property type="gene ID" value="Pp3c12_24640"/>
</dbReference>
<feature type="region of interest" description="Disordered" evidence="5">
    <location>
        <begin position="249"/>
        <end position="333"/>
    </location>
</feature>
<feature type="compositionally biased region" description="Basic and acidic residues" evidence="5">
    <location>
        <begin position="448"/>
        <end position="463"/>
    </location>
</feature>
<dbReference type="PaxDb" id="3218-PP1S372_57V6.1"/>
<feature type="transmembrane region" description="Helical" evidence="6">
    <location>
        <begin position="660"/>
        <end position="680"/>
    </location>
</feature>
<feature type="region of interest" description="Disordered" evidence="5">
    <location>
        <begin position="508"/>
        <end position="586"/>
    </location>
</feature>
<dbReference type="EnsemblPlants" id="Pp3c12_24640V3.1">
    <property type="protein sequence ID" value="Pp3c12_24640V3.1"/>
    <property type="gene ID" value="Pp3c12_24640"/>
</dbReference>
<organism evidence="7">
    <name type="scientific">Physcomitrium patens</name>
    <name type="common">Spreading-leaved earth moss</name>
    <name type="synonym">Physcomitrella patens</name>
    <dbReference type="NCBI Taxonomy" id="3218"/>
    <lineage>
        <taxon>Eukaryota</taxon>
        <taxon>Viridiplantae</taxon>
        <taxon>Streptophyta</taxon>
        <taxon>Embryophyta</taxon>
        <taxon>Bryophyta</taxon>
        <taxon>Bryophytina</taxon>
        <taxon>Bryopsida</taxon>
        <taxon>Funariidae</taxon>
        <taxon>Funariales</taxon>
        <taxon>Funariaceae</taxon>
        <taxon>Physcomitrium</taxon>
    </lineage>
</organism>
<dbReference type="Gramene" id="Pp3c12_24640V3.1">
    <property type="protein sequence ID" value="Pp3c12_24640V3.1"/>
    <property type="gene ID" value="Pp3c12_24640"/>
</dbReference>
<reference evidence="8" key="3">
    <citation type="submission" date="2020-12" db="UniProtKB">
        <authorList>
            <consortium name="EnsemblPlants"/>
        </authorList>
    </citation>
    <scope>IDENTIFICATION</scope>
</reference>
<dbReference type="GO" id="GO:0005385">
    <property type="term" value="F:zinc ion transmembrane transporter activity"/>
    <property type="evidence" value="ECO:0000318"/>
    <property type="project" value="GO_Central"/>
</dbReference>
<comment type="subcellular location">
    <subcellularLocation>
        <location evidence="1">Membrane</location>
        <topology evidence="1">Multi-pass membrane protein</topology>
    </subcellularLocation>
</comment>
<dbReference type="GO" id="GO:0006882">
    <property type="term" value="P:intracellular zinc ion homeostasis"/>
    <property type="evidence" value="ECO:0000318"/>
    <property type="project" value="GO_Central"/>
</dbReference>
<reference evidence="7 9" key="2">
    <citation type="journal article" date="2018" name="Plant J.">
        <title>The Physcomitrella patens chromosome-scale assembly reveals moss genome structure and evolution.</title>
        <authorList>
            <person name="Lang D."/>
            <person name="Ullrich K.K."/>
            <person name="Murat F."/>
            <person name="Fuchs J."/>
            <person name="Jenkins J."/>
            <person name="Haas F.B."/>
            <person name="Piednoel M."/>
            <person name="Gundlach H."/>
            <person name="Van Bel M."/>
            <person name="Meyberg R."/>
            <person name="Vives C."/>
            <person name="Morata J."/>
            <person name="Symeonidi A."/>
            <person name="Hiss M."/>
            <person name="Muchero W."/>
            <person name="Kamisugi Y."/>
            <person name="Saleh O."/>
            <person name="Blanc G."/>
            <person name="Decker E.L."/>
            <person name="van Gessel N."/>
            <person name="Grimwood J."/>
            <person name="Hayes R.D."/>
            <person name="Graham S.W."/>
            <person name="Gunter L.E."/>
            <person name="McDaniel S.F."/>
            <person name="Hoernstein S.N.W."/>
            <person name="Larsson A."/>
            <person name="Li F.W."/>
            <person name="Perroud P.F."/>
            <person name="Phillips J."/>
            <person name="Ranjan P."/>
            <person name="Rokshar D.S."/>
            <person name="Rothfels C.J."/>
            <person name="Schneider L."/>
            <person name="Shu S."/>
            <person name="Stevenson D.W."/>
            <person name="Thummler F."/>
            <person name="Tillich M."/>
            <person name="Villarreal Aguilar J.C."/>
            <person name="Widiez T."/>
            <person name="Wong G.K."/>
            <person name="Wymore A."/>
            <person name="Zhang Y."/>
            <person name="Zimmer A.D."/>
            <person name="Quatrano R.S."/>
            <person name="Mayer K.F.X."/>
            <person name="Goodstein D."/>
            <person name="Casacuberta J.M."/>
            <person name="Vandepoele K."/>
            <person name="Reski R."/>
            <person name="Cuming A.C."/>
            <person name="Tuskan G.A."/>
            <person name="Maumus F."/>
            <person name="Salse J."/>
            <person name="Schmutz J."/>
            <person name="Rensing S.A."/>
        </authorList>
    </citation>
    <scope>NUCLEOTIDE SEQUENCE [LARGE SCALE GENOMIC DNA]</scope>
    <source>
        <strain evidence="8 9">cv. Gransden 2004</strain>
    </source>
</reference>
<evidence type="ECO:0000256" key="3">
    <source>
        <dbReference type="ARBA" id="ARBA00022989"/>
    </source>
</evidence>
<evidence type="ECO:0000313" key="9">
    <source>
        <dbReference type="Proteomes" id="UP000006727"/>
    </source>
</evidence>
<feature type="region of interest" description="Disordered" evidence="5">
    <location>
        <begin position="139"/>
        <end position="175"/>
    </location>
</feature>
<feature type="region of interest" description="Disordered" evidence="5">
    <location>
        <begin position="436"/>
        <end position="471"/>
    </location>
</feature>
<feature type="compositionally biased region" description="Basic and acidic residues" evidence="5">
    <location>
        <begin position="527"/>
        <end position="537"/>
    </location>
</feature>
<dbReference type="InterPro" id="IPR003689">
    <property type="entry name" value="ZIP"/>
</dbReference>
<feature type="compositionally biased region" description="Basic residues" evidence="5">
    <location>
        <begin position="314"/>
        <end position="326"/>
    </location>
</feature>
<dbReference type="Proteomes" id="UP000006727">
    <property type="component" value="Chromosome 12"/>
</dbReference>
<reference evidence="7 9" key="1">
    <citation type="journal article" date="2008" name="Science">
        <title>The Physcomitrella genome reveals evolutionary insights into the conquest of land by plants.</title>
        <authorList>
            <person name="Rensing S."/>
            <person name="Lang D."/>
            <person name="Zimmer A."/>
            <person name="Terry A."/>
            <person name="Salamov A."/>
            <person name="Shapiro H."/>
            <person name="Nishiyama T."/>
            <person name="Perroud P.-F."/>
            <person name="Lindquist E."/>
            <person name="Kamisugi Y."/>
            <person name="Tanahashi T."/>
            <person name="Sakakibara K."/>
            <person name="Fujita T."/>
            <person name="Oishi K."/>
            <person name="Shin-I T."/>
            <person name="Kuroki Y."/>
            <person name="Toyoda A."/>
            <person name="Suzuki Y."/>
            <person name="Hashimoto A."/>
            <person name="Yamaguchi K."/>
            <person name="Sugano A."/>
            <person name="Kohara Y."/>
            <person name="Fujiyama A."/>
            <person name="Anterola A."/>
            <person name="Aoki S."/>
            <person name="Ashton N."/>
            <person name="Barbazuk W.B."/>
            <person name="Barker E."/>
            <person name="Bennetzen J."/>
            <person name="Bezanilla M."/>
            <person name="Blankenship R."/>
            <person name="Cho S.H."/>
            <person name="Dutcher S."/>
            <person name="Estelle M."/>
            <person name="Fawcett J.A."/>
            <person name="Gundlach H."/>
            <person name="Hanada K."/>
            <person name="Heyl A."/>
            <person name="Hicks K.A."/>
            <person name="Hugh J."/>
            <person name="Lohr M."/>
            <person name="Mayer K."/>
            <person name="Melkozernov A."/>
            <person name="Murata T."/>
            <person name="Nelson D."/>
            <person name="Pils B."/>
            <person name="Prigge M."/>
            <person name="Reiss B."/>
            <person name="Renner T."/>
            <person name="Rombauts S."/>
            <person name="Rushton P."/>
            <person name="Sanderfoot A."/>
            <person name="Schween G."/>
            <person name="Shiu S.-H."/>
            <person name="Stueber K."/>
            <person name="Theodoulou F.L."/>
            <person name="Tu H."/>
            <person name="Van de Peer Y."/>
            <person name="Verrier P.J."/>
            <person name="Waters E."/>
            <person name="Wood A."/>
            <person name="Yang L."/>
            <person name="Cove D."/>
            <person name="Cuming A."/>
            <person name="Hasebe M."/>
            <person name="Lucas S."/>
            <person name="Mishler D.B."/>
            <person name="Reski R."/>
            <person name="Grigoriev I."/>
            <person name="Quatrano R.S."/>
            <person name="Boore J.L."/>
        </authorList>
    </citation>
    <scope>NUCLEOTIDE SEQUENCE [LARGE SCALE GENOMIC DNA]</scope>
    <source>
        <strain evidence="8 9">cv. Gransden 2004</strain>
    </source>
</reference>
<sequence>MALSWVVLHFGMAMGRGHCSSSSSSSSKKPVAMNALALLLAMLLLLLPPTSVAQEQDEASLQNLFAHIREVQELNINGFGELAKFNAKRPEDLSVADPVAGVGAEEKLGEGDAPDLFAHIFELQRKALERNAEIEGLSDEERKKLGFESEEEDEEEEKEAEVEGEKGSEGSGMADPLVQARMKQLEETLKGLTDRAVDNQGELNADGPQLTADGAKGEDVINLLHKYAYEMHQKLHPNAADGELQMGTESNHEVAAEEEKSHGGHEENHVDHEHSLKHDHHHDRGHEEHHHHHDHGHRDEHANVGFSKASDAHCHHHDHSGHSHGHQHGESVKKREFRLPEEIAEEEDLLHYGFEGHVYSSDEQSSRFPVPELGIWLRAMGCSMLVSLASLICLMLLPCIVSNGKPSEGVVNALASFGAGAMLGDAFLHQLPHAFGSSESSSHSHGAHQHDHDHSHGHGHEHSPAAGHGHAHSLQDLSIGLAVLGGIILFYIVEKIVRRYEELSSRGGQRALGHTHHHHQKKKNKVKKSEGSEKIEAVGDVAALEDKESKPLESKTSDLKKRKGGKKKDTSSVGDAIPTAPAQPQQQVDASGGFVIGYLNLFSDAVHNFTDGMALGSAFLLHGTVGGWSRTLFLLAHELPQEVGDFGILVKSGFSVFEALAFNFLSALVALAGTAAALMLGGNAGHSSLVEGFIAGGFIYMSVGGVMPGMHDQGNSFTATLAQLVPMVLGMGVAIVISLAE</sequence>
<evidence type="ECO:0008006" key="10">
    <source>
        <dbReference type="Google" id="ProtNLM"/>
    </source>
</evidence>
<feature type="compositionally biased region" description="Basic residues" evidence="5">
    <location>
        <begin position="513"/>
        <end position="526"/>
    </location>
</feature>
<dbReference type="STRING" id="3218.A0A2K1JS15"/>
<evidence type="ECO:0000256" key="1">
    <source>
        <dbReference type="ARBA" id="ARBA00004141"/>
    </source>
</evidence>
<dbReference type="GeneID" id="112289773"/>
<feature type="transmembrane region" description="Helical" evidence="6">
    <location>
        <begin position="692"/>
        <end position="709"/>
    </location>
</feature>
<dbReference type="EnsemblPlants" id="Pp3c12_24640V3.2">
    <property type="protein sequence ID" value="Pp3c12_24640V3.2"/>
    <property type="gene ID" value="Pp3c12_24640"/>
</dbReference>
<feature type="transmembrane region" description="Helical" evidence="6">
    <location>
        <begin position="477"/>
        <end position="493"/>
    </location>
</feature>
<keyword evidence="9" id="KW-1185">Reference proteome</keyword>
<evidence type="ECO:0000313" key="8">
    <source>
        <dbReference type="EnsemblPlants" id="Pp3c12_24640V3.1"/>
    </source>
</evidence>
<keyword evidence="4 6" id="KW-0472">Membrane</keyword>